<dbReference type="Proteomes" id="UP000307440">
    <property type="component" value="Unassembled WGS sequence"/>
</dbReference>
<sequence>MDIEKVLSAPVCIIGTGVAGIISAHVLIQDGFRDVTLISRDQAVGGVWARERVYEGLRTNSVHGEYRFSALDMKPVNHDMREKDHRLTGEHLCQYMEEYSQRFLVGKVKFMFHSEVKKLWRDGDGRWLAAVQDTVDGSSQELSFARVIVASGGNHLPRIPAALSSSSARASGFEGRLFHSSDFAKEELTLPLPTSNEKRTLSCVVVGGGKSSQDLAALMTRKGYDVTIVYEQLDVFFASDKPLPDFVRKGRLLSVLSPHRKLDTKFERFLHKTPVGATLVKTFWKSLVHGSTKAYGVPEDSPLRFTPEAFWSIGTNDEGIPRPDGFPALVNQGRLKVVAPFRATGFSEKGLMITDGRCLAADVIILATGYESSWSMLDDEMVEELGLASYKSKEDLKDRWNYATLRDGPVPHPDRDSWTTSIYRGIVPAKNILHKDFALAGALCTINPGYTFEVAAHWISSYFLGDDMRLPATVQEAAADAEDVINFGKVRFPQTPFWRRGSGGVTPDTWTWPQAADELLEDMHLRSGRSGGNWLNWAFKAIDVNEISNISDERRRLREARCT</sequence>
<evidence type="ECO:0000256" key="2">
    <source>
        <dbReference type="ARBA" id="ARBA00022827"/>
    </source>
</evidence>
<proteinExistence type="predicted"/>
<dbReference type="InterPro" id="IPR036188">
    <property type="entry name" value="FAD/NAD-bd_sf"/>
</dbReference>
<keyword evidence="6" id="KW-1185">Reference proteome</keyword>
<evidence type="ECO:0000256" key="3">
    <source>
        <dbReference type="ARBA" id="ARBA00023002"/>
    </source>
</evidence>
<gene>
    <name evidence="5" type="ORF">FA15DRAFT_724220</name>
</gene>
<keyword evidence="2" id="KW-0274">FAD</keyword>
<dbReference type="AlphaFoldDB" id="A0A5C3KI88"/>
<organism evidence="5 6">
    <name type="scientific">Coprinopsis marcescibilis</name>
    <name type="common">Agaric fungus</name>
    <name type="synonym">Psathyrella marcescibilis</name>
    <dbReference type="NCBI Taxonomy" id="230819"/>
    <lineage>
        <taxon>Eukaryota</taxon>
        <taxon>Fungi</taxon>
        <taxon>Dikarya</taxon>
        <taxon>Basidiomycota</taxon>
        <taxon>Agaricomycotina</taxon>
        <taxon>Agaricomycetes</taxon>
        <taxon>Agaricomycetidae</taxon>
        <taxon>Agaricales</taxon>
        <taxon>Agaricineae</taxon>
        <taxon>Psathyrellaceae</taxon>
        <taxon>Coprinopsis</taxon>
    </lineage>
</organism>
<dbReference type="PRINTS" id="PR00411">
    <property type="entry name" value="PNDRDTASEI"/>
</dbReference>
<dbReference type="OrthoDB" id="2915840at2759"/>
<dbReference type="InterPro" id="IPR050346">
    <property type="entry name" value="FMO-like"/>
</dbReference>
<dbReference type="InterPro" id="IPR023753">
    <property type="entry name" value="FAD/NAD-binding_dom"/>
</dbReference>
<dbReference type="GO" id="GO:0016491">
    <property type="term" value="F:oxidoreductase activity"/>
    <property type="evidence" value="ECO:0007669"/>
    <property type="project" value="UniProtKB-KW"/>
</dbReference>
<dbReference type="SUPFAM" id="SSF51905">
    <property type="entry name" value="FAD/NAD(P)-binding domain"/>
    <property type="match status" value="2"/>
</dbReference>
<dbReference type="Gene3D" id="3.50.50.60">
    <property type="entry name" value="FAD/NAD(P)-binding domain"/>
    <property type="match status" value="2"/>
</dbReference>
<dbReference type="STRING" id="230819.A0A5C3KI88"/>
<keyword evidence="1" id="KW-0285">Flavoprotein</keyword>
<evidence type="ECO:0000313" key="5">
    <source>
        <dbReference type="EMBL" id="TFK19523.1"/>
    </source>
</evidence>
<keyword evidence="3" id="KW-0560">Oxidoreductase</keyword>
<evidence type="ECO:0000313" key="6">
    <source>
        <dbReference type="Proteomes" id="UP000307440"/>
    </source>
</evidence>
<name>A0A5C3KI88_COPMA</name>
<feature type="domain" description="FAD/NAD(P)-binding" evidence="4">
    <location>
        <begin position="11"/>
        <end position="242"/>
    </location>
</feature>
<evidence type="ECO:0000256" key="1">
    <source>
        <dbReference type="ARBA" id="ARBA00022630"/>
    </source>
</evidence>
<protein>
    <submittedName>
        <fullName evidence="5">FAD/NAD(P)-binding domain-containing protein</fullName>
    </submittedName>
</protein>
<dbReference type="PANTHER" id="PTHR23023">
    <property type="entry name" value="DIMETHYLANILINE MONOOXYGENASE"/>
    <property type="match status" value="1"/>
</dbReference>
<reference evidence="5 6" key="1">
    <citation type="journal article" date="2019" name="Nat. Ecol. Evol.">
        <title>Megaphylogeny resolves global patterns of mushroom evolution.</title>
        <authorList>
            <person name="Varga T."/>
            <person name="Krizsan K."/>
            <person name="Foldi C."/>
            <person name="Dima B."/>
            <person name="Sanchez-Garcia M."/>
            <person name="Sanchez-Ramirez S."/>
            <person name="Szollosi G.J."/>
            <person name="Szarkandi J.G."/>
            <person name="Papp V."/>
            <person name="Albert L."/>
            <person name="Andreopoulos W."/>
            <person name="Angelini C."/>
            <person name="Antonin V."/>
            <person name="Barry K.W."/>
            <person name="Bougher N.L."/>
            <person name="Buchanan P."/>
            <person name="Buyck B."/>
            <person name="Bense V."/>
            <person name="Catcheside P."/>
            <person name="Chovatia M."/>
            <person name="Cooper J."/>
            <person name="Damon W."/>
            <person name="Desjardin D."/>
            <person name="Finy P."/>
            <person name="Geml J."/>
            <person name="Haridas S."/>
            <person name="Hughes K."/>
            <person name="Justo A."/>
            <person name="Karasinski D."/>
            <person name="Kautmanova I."/>
            <person name="Kiss B."/>
            <person name="Kocsube S."/>
            <person name="Kotiranta H."/>
            <person name="LaButti K.M."/>
            <person name="Lechner B.E."/>
            <person name="Liimatainen K."/>
            <person name="Lipzen A."/>
            <person name="Lukacs Z."/>
            <person name="Mihaltcheva S."/>
            <person name="Morgado L.N."/>
            <person name="Niskanen T."/>
            <person name="Noordeloos M.E."/>
            <person name="Ohm R.A."/>
            <person name="Ortiz-Santana B."/>
            <person name="Ovrebo C."/>
            <person name="Racz N."/>
            <person name="Riley R."/>
            <person name="Savchenko A."/>
            <person name="Shiryaev A."/>
            <person name="Soop K."/>
            <person name="Spirin V."/>
            <person name="Szebenyi C."/>
            <person name="Tomsovsky M."/>
            <person name="Tulloss R.E."/>
            <person name="Uehling J."/>
            <person name="Grigoriev I.V."/>
            <person name="Vagvolgyi C."/>
            <person name="Papp T."/>
            <person name="Martin F.M."/>
            <person name="Miettinen O."/>
            <person name="Hibbett D.S."/>
            <person name="Nagy L.G."/>
        </authorList>
    </citation>
    <scope>NUCLEOTIDE SEQUENCE [LARGE SCALE GENOMIC DNA]</scope>
    <source>
        <strain evidence="5 6">CBS 121175</strain>
    </source>
</reference>
<dbReference type="Pfam" id="PF07992">
    <property type="entry name" value="Pyr_redox_2"/>
    <property type="match status" value="1"/>
</dbReference>
<evidence type="ECO:0000259" key="4">
    <source>
        <dbReference type="Pfam" id="PF07992"/>
    </source>
</evidence>
<dbReference type="EMBL" id="ML210336">
    <property type="protein sequence ID" value="TFK19523.1"/>
    <property type="molecule type" value="Genomic_DNA"/>
</dbReference>
<accession>A0A5C3KI88</accession>